<dbReference type="VEuPathDB" id="AmoebaDB:ACA1_011260"/>
<dbReference type="PANTHER" id="PTHR45832:SF22">
    <property type="entry name" value="SERINE_THREONINE-PROTEIN KINASE SAMKA-RELATED"/>
    <property type="match status" value="1"/>
</dbReference>
<protein>
    <recommendedName>
        <fullName evidence="3">non-specific serine/threonine protein kinase</fullName>
        <ecNumber evidence="3">2.7.11.1</ecNumber>
    </recommendedName>
</protein>
<reference evidence="17" key="2">
    <citation type="journal article" date="1999" name="Proc. Natl. Acad. Sci. U.S.A.">
        <title>Myosin I heavy chain kinase: cloning of the full-length gene and acidic lipid-dependent activation by Rac and Cdc42.</title>
        <authorList>
            <person name="Brzeska H."/>
            <person name="Young R."/>
            <person name="Knaus U."/>
            <person name="Korn E.D."/>
        </authorList>
    </citation>
    <scope>NUCLEOTIDE SEQUENCE</scope>
    <source>
        <strain evidence="17">neff</strain>
    </source>
</reference>
<dbReference type="InterPro" id="IPR000095">
    <property type="entry name" value="CRIB_dom"/>
</dbReference>
<reference evidence="17" key="1">
    <citation type="journal article" date="1996" name="J. Biol. Chem.">
        <title>The catalytic domain of acanthamoeba myosin I heavy chain kinase. II. Expression of active catalytic domain and sequence homology to p21-activated kinase (PAK).</title>
        <authorList>
            <person name="Brzeska H."/>
            <person name="Szczepanowska J."/>
            <person name="Hoey J."/>
            <person name="Korn E.D."/>
        </authorList>
    </citation>
    <scope>NUCLEOTIDE SEQUENCE</scope>
    <source>
        <strain evidence="17">neff</strain>
    </source>
</reference>
<dbReference type="InterPro" id="IPR017441">
    <property type="entry name" value="Protein_kinase_ATP_BS"/>
</dbReference>
<feature type="compositionally biased region" description="Pro residues" evidence="14">
    <location>
        <begin position="392"/>
        <end position="404"/>
    </location>
</feature>
<evidence type="ECO:0000256" key="6">
    <source>
        <dbReference type="ARBA" id="ARBA00022723"/>
    </source>
</evidence>
<dbReference type="InterPro" id="IPR000719">
    <property type="entry name" value="Prot_kinase_dom"/>
</dbReference>
<dbReference type="Gene3D" id="3.30.200.20">
    <property type="entry name" value="Phosphorylase Kinase, domain 1"/>
    <property type="match status" value="1"/>
</dbReference>
<keyword evidence="9 13" id="KW-0067">ATP-binding</keyword>
<evidence type="ECO:0000256" key="13">
    <source>
        <dbReference type="PROSITE-ProRule" id="PRU10141"/>
    </source>
</evidence>
<dbReference type="InterPro" id="IPR008271">
    <property type="entry name" value="Ser/Thr_kinase_AS"/>
</dbReference>
<dbReference type="PROSITE" id="PS00108">
    <property type="entry name" value="PROTEIN_KINASE_ST"/>
    <property type="match status" value="1"/>
</dbReference>
<evidence type="ECO:0000256" key="3">
    <source>
        <dbReference type="ARBA" id="ARBA00012513"/>
    </source>
</evidence>
<dbReference type="PROSITE" id="PS50108">
    <property type="entry name" value="CRIB"/>
    <property type="match status" value="1"/>
</dbReference>
<dbReference type="GO" id="GO:0004674">
    <property type="term" value="F:protein serine/threonine kinase activity"/>
    <property type="evidence" value="ECO:0007669"/>
    <property type="project" value="UniProtKB-KW"/>
</dbReference>
<evidence type="ECO:0000256" key="7">
    <source>
        <dbReference type="ARBA" id="ARBA00022741"/>
    </source>
</evidence>
<dbReference type="Pfam" id="PF00786">
    <property type="entry name" value="PBD"/>
    <property type="match status" value="1"/>
</dbReference>
<evidence type="ECO:0000256" key="14">
    <source>
        <dbReference type="SAM" id="MobiDB-lite"/>
    </source>
</evidence>
<comment type="catalytic activity">
    <reaction evidence="12">
        <text>L-seryl-[protein] + ATP = O-phospho-L-seryl-[protein] + ADP + H(+)</text>
        <dbReference type="Rhea" id="RHEA:17989"/>
        <dbReference type="Rhea" id="RHEA-COMP:9863"/>
        <dbReference type="Rhea" id="RHEA-COMP:11604"/>
        <dbReference type="ChEBI" id="CHEBI:15378"/>
        <dbReference type="ChEBI" id="CHEBI:29999"/>
        <dbReference type="ChEBI" id="CHEBI:30616"/>
        <dbReference type="ChEBI" id="CHEBI:83421"/>
        <dbReference type="ChEBI" id="CHEBI:456216"/>
        <dbReference type="EC" id="2.7.11.1"/>
    </reaction>
</comment>
<evidence type="ECO:0000256" key="1">
    <source>
        <dbReference type="ARBA" id="ARBA00001946"/>
    </source>
</evidence>
<evidence type="ECO:0000256" key="10">
    <source>
        <dbReference type="ARBA" id="ARBA00022842"/>
    </source>
</evidence>
<feature type="compositionally biased region" description="Pro residues" evidence="14">
    <location>
        <begin position="258"/>
        <end position="273"/>
    </location>
</feature>
<keyword evidence="5" id="KW-0808">Transferase</keyword>
<evidence type="ECO:0000256" key="11">
    <source>
        <dbReference type="ARBA" id="ARBA00047899"/>
    </source>
</evidence>
<evidence type="ECO:0000256" key="9">
    <source>
        <dbReference type="ARBA" id="ARBA00022840"/>
    </source>
</evidence>
<feature type="compositionally biased region" description="Low complexity" evidence="14">
    <location>
        <begin position="283"/>
        <end position="297"/>
    </location>
</feature>
<proteinExistence type="evidence at transcript level"/>
<dbReference type="AlphaFoldDB" id="Q93107"/>
<dbReference type="BRENDA" id="2.7.11.7">
    <property type="organism ID" value="15"/>
</dbReference>
<feature type="compositionally biased region" description="Pro residues" evidence="14">
    <location>
        <begin position="349"/>
        <end position="360"/>
    </location>
</feature>
<comment type="catalytic activity">
    <reaction evidence="11">
        <text>L-threonyl-[protein] + ATP = O-phospho-L-threonyl-[protein] + ADP + H(+)</text>
        <dbReference type="Rhea" id="RHEA:46608"/>
        <dbReference type="Rhea" id="RHEA-COMP:11060"/>
        <dbReference type="Rhea" id="RHEA-COMP:11605"/>
        <dbReference type="ChEBI" id="CHEBI:15378"/>
        <dbReference type="ChEBI" id="CHEBI:30013"/>
        <dbReference type="ChEBI" id="CHEBI:30616"/>
        <dbReference type="ChEBI" id="CHEBI:61977"/>
        <dbReference type="ChEBI" id="CHEBI:456216"/>
        <dbReference type="EC" id="2.7.11.1"/>
    </reaction>
</comment>
<dbReference type="InterPro" id="IPR051931">
    <property type="entry name" value="PAK3-like"/>
</dbReference>
<keyword evidence="8 17" id="KW-0418">Kinase</keyword>
<feature type="region of interest" description="Disordered" evidence="14">
    <location>
        <begin position="83"/>
        <end position="102"/>
    </location>
</feature>
<dbReference type="InterPro" id="IPR033923">
    <property type="entry name" value="PAK_BD"/>
</dbReference>
<dbReference type="PANTHER" id="PTHR45832">
    <property type="entry name" value="SERINE/THREONINE-PROTEIN KINASE SAMKA-RELATED-RELATED"/>
    <property type="match status" value="1"/>
</dbReference>
<feature type="binding site" evidence="13">
    <location>
        <position position="498"/>
    </location>
    <ligand>
        <name>ATP</name>
        <dbReference type="ChEBI" id="CHEBI:30616"/>
    </ligand>
</feature>
<dbReference type="EMBL" id="U67056">
    <property type="protein sequence ID" value="AAD09141.1"/>
    <property type="molecule type" value="mRNA"/>
</dbReference>
<evidence type="ECO:0000259" key="16">
    <source>
        <dbReference type="PROSITE" id="PS50108"/>
    </source>
</evidence>
<dbReference type="VEuPathDB" id="AmoebaDB:ACA1_171390"/>
<feature type="region of interest" description="Disordered" evidence="14">
    <location>
        <begin position="27"/>
        <end position="68"/>
    </location>
</feature>
<evidence type="ECO:0000256" key="5">
    <source>
        <dbReference type="ARBA" id="ARBA00022679"/>
    </source>
</evidence>
<accession>Q93107</accession>
<dbReference type="PROSITE" id="PS50011">
    <property type="entry name" value="PROTEIN_KINASE_DOM"/>
    <property type="match status" value="1"/>
</dbReference>
<evidence type="ECO:0000313" key="17">
    <source>
        <dbReference type="EMBL" id="AAD09141.1"/>
    </source>
</evidence>
<comment type="cofactor">
    <cofactor evidence="1">
        <name>Mg(2+)</name>
        <dbReference type="ChEBI" id="CHEBI:18420"/>
    </cofactor>
</comment>
<dbReference type="GO" id="GO:0046872">
    <property type="term" value="F:metal ion binding"/>
    <property type="evidence" value="ECO:0007669"/>
    <property type="project" value="UniProtKB-KW"/>
</dbReference>
<dbReference type="InterPro" id="IPR036936">
    <property type="entry name" value="CRIB_dom_sf"/>
</dbReference>
<sequence length="753" mass="79294">MENNDVKSGLASILAGDLKTDELYRQMGLQAGGPPKGGSMIVPPSSSPTNGVKTGEKDKKKLDSAKNKKKKGFWGQVGGFFGVKEEEEDATPISGPTNFKREMHIGFDSQTGTFEGLPEEWKIMLGTSGLSQKEIESDPKTLVEVMQFQQNLLRGGAPPPPPPPGGSAAFVDDEPPPPPPPRDDGEFEAPPPPPVPREQEPEPQQAPLSPPPRPISLPPGARPPVQVAPGADLPVPPRPNQPPPMRGRGGPMRRGAPPGRPSPGRTLPPPPGGAPAGPGPTTGRGLPPRPGAPNGAPMPLQRGGASGDAPLPLTRGPPGGGAPRGPGAPPPRPGQPAPMRPGQPGGQGVPPPRPGQPAPGRPTMRPSQPGGPPRPPMPAPVPTTPTAAVTPAPVPVPAPAPAPAPADTTPAAGPPRPTPPIATGARPAPPRPQPPKAGGAPPPAAAPQPARPQVNIRDLISQGDPLTIFKDMEIIGQGASGSVYSAIDTRTGKKVAVKQMIMSKQVKQDIIINEIQIMKDSHHHAIVNYIDSYIVEGTLWVVMELINGGSLAELIEVCKTMNETQIATVCKVVLEGLEYLHTRANPIIHRDIKSDNILLGLDGSIKITDFGYGAQLGVGAGQDKRASVVGTTYWMAPEVVKGKDYTCKVDVWSLGIMALEMLEGEPPYINESMLRALFLIASKGCPDFKDPDGMSEEFKDFIRKCTVMDPEQRMSTTQLLSHPFLTMGGPESDLIPLVERTKNEAQRDFSMFF</sequence>
<comment type="similarity">
    <text evidence="2">Belongs to the protein kinase superfamily. STE Ser/Thr protein kinase family. STE20 subfamily.</text>
</comment>
<evidence type="ECO:0000256" key="4">
    <source>
        <dbReference type="ARBA" id="ARBA00022527"/>
    </source>
</evidence>
<feature type="compositionally biased region" description="Pro residues" evidence="14">
    <location>
        <begin position="326"/>
        <end position="341"/>
    </location>
</feature>
<evidence type="ECO:0000256" key="12">
    <source>
        <dbReference type="ARBA" id="ARBA00048679"/>
    </source>
</evidence>
<dbReference type="Pfam" id="PF00069">
    <property type="entry name" value="Pkinase"/>
    <property type="match status" value="1"/>
</dbReference>
<dbReference type="SUPFAM" id="SSF56112">
    <property type="entry name" value="Protein kinase-like (PK-like)"/>
    <property type="match status" value="1"/>
</dbReference>
<dbReference type="EMBL" id="AF104910">
    <property type="protein sequence ID" value="AAD11799.1"/>
    <property type="molecule type" value="Genomic_DNA"/>
</dbReference>
<feature type="compositionally biased region" description="Pro residues" evidence="14">
    <location>
        <begin position="234"/>
        <end position="245"/>
    </location>
</feature>
<name>Q93107_ACACA</name>
<evidence type="ECO:0000259" key="15">
    <source>
        <dbReference type="PROSITE" id="PS50011"/>
    </source>
</evidence>
<feature type="compositionally biased region" description="Pro residues" evidence="14">
    <location>
        <begin position="427"/>
        <end position="450"/>
    </location>
</feature>
<feature type="compositionally biased region" description="Basic and acidic residues" evidence="14">
    <location>
        <begin position="54"/>
        <end position="66"/>
    </location>
</feature>
<dbReference type="SMART" id="SM00285">
    <property type="entry name" value="PBD"/>
    <property type="match status" value="1"/>
</dbReference>
<keyword evidence="10" id="KW-0460">Magnesium</keyword>
<keyword evidence="6" id="KW-0479">Metal-binding</keyword>
<feature type="region of interest" description="Disordered" evidence="14">
    <location>
        <begin position="149"/>
        <end position="451"/>
    </location>
</feature>
<organism evidence="17">
    <name type="scientific">Acanthamoeba castellanii</name>
    <name type="common">Amoeba</name>
    <dbReference type="NCBI Taxonomy" id="5755"/>
    <lineage>
        <taxon>Eukaryota</taxon>
        <taxon>Amoebozoa</taxon>
        <taxon>Discosea</taxon>
        <taxon>Longamoebia</taxon>
        <taxon>Centramoebida</taxon>
        <taxon>Acanthamoebidae</taxon>
        <taxon>Acanthamoeba</taxon>
    </lineage>
</organism>
<dbReference type="GO" id="GO:0005524">
    <property type="term" value="F:ATP binding"/>
    <property type="evidence" value="ECO:0007669"/>
    <property type="project" value="UniProtKB-UniRule"/>
</dbReference>
<dbReference type="PROSITE" id="PS00107">
    <property type="entry name" value="PROTEIN_KINASE_ATP"/>
    <property type="match status" value="1"/>
</dbReference>
<dbReference type="EC" id="2.7.11.1" evidence="3"/>
<dbReference type="Gene3D" id="1.10.510.10">
    <property type="entry name" value="Transferase(Phosphotransferase) domain 1"/>
    <property type="match status" value="1"/>
</dbReference>
<evidence type="ECO:0000256" key="2">
    <source>
        <dbReference type="ARBA" id="ARBA00008874"/>
    </source>
</evidence>
<dbReference type="FunFam" id="1.10.510.10:FF:000768">
    <property type="entry name" value="Non-specific serine/threonine protein kinase"/>
    <property type="match status" value="1"/>
</dbReference>
<dbReference type="InterPro" id="IPR011009">
    <property type="entry name" value="Kinase-like_dom_sf"/>
</dbReference>
<feature type="compositionally biased region" description="Pro residues" evidence="14">
    <location>
        <begin position="208"/>
        <end position="222"/>
    </location>
</feature>
<dbReference type="CDD" id="cd06614">
    <property type="entry name" value="STKc_PAK"/>
    <property type="match status" value="1"/>
</dbReference>
<keyword evidence="7 13" id="KW-0547">Nucleotide-binding</keyword>
<evidence type="ECO:0000256" key="8">
    <source>
        <dbReference type="ARBA" id="ARBA00022777"/>
    </source>
</evidence>
<dbReference type="Gene3D" id="3.90.810.10">
    <property type="entry name" value="CRIB domain"/>
    <property type="match status" value="1"/>
</dbReference>
<dbReference type="CDD" id="cd01093">
    <property type="entry name" value="CRIB_PAK_like"/>
    <property type="match status" value="1"/>
</dbReference>
<feature type="domain" description="CRIB" evidence="16">
    <location>
        <begin position="93"/>
        <end position="106"/>
    </location>
</feature>
<keyword evidence="4" id="KW-0723">Serine/threonine-protein kinase</keyword>
<feature type="domain" description="Protein kinase" evidence="15">
    <location>
        <begin position="469"/>
        <end position="725"/>
    </location>
</feature>
<dbReference type="SMART" id="SM00220">
    <property type="entry name" value="S_TKc"/>
    <property type="match status" value="1"/>
</dbReference>
<feature type="compositionally biased region" description="Pro residues" evidence="14">
    <location>
        <begin position="369"/>
        <end position="383"/>
    </location>
</feature>